<feature type="compositionally biased region" description="Polar residues" evidence="1">
    <location>
        <begin position="341"/>
        <end position="350"/>
    </location>
</feature>
<organism evidence="2 3">
    <name type="scientific">Pleuronectes platessa</name>
    <name type="common">European plaice</name>
    <dbReference type="NCBI Taxonomy" id="8262"/>
    <lineage>
        <taxon>Eukaryota</taxon>
        <taxon>Metazoa</taxon>
        <taxon>Chordata</taxon>
        <taxon>Craniata</taxon>
        <taxon>Vertebrata</taxon>
        <taxon>Euteleostomi</taxon>
        <taxon>Actinopterygii</taxon>
        <taxon>Neopterygii</taxon>
        <taxon>Teleostei</taxon>
        <taxon>Neoteleostei</taxon>
        <taxon>Acanthomorphata</taxon>
        <taxon>Carangaria</taxon>
        <taxon>Pleuronectiformes</taxon>
        <taxon>Pleuronectoidei</taxon>
        <taxon>Pleuronectidae</taxon>
        <taxon>Pleuronectes</taxon>
    </lineage>
</organism>
<dbReference type="EMBL" id="CADEAL010001395">
    <property type="protein sequence ID" value="CAB1432003.1"/>
    <property type="molecule type" value="Genomic_DNA"/>
</dbReference>
<name>A0A9N7YNF9_PLEPL</name>
<feature type="compositionally biased region" description="Polar residues" evidence="1">
    <location>
        <begin position="35"/>
        <end position="48"/>
    </location>
</feature>
<feature type="compositionally biased region" description="Acidic residues" evidence="1">
    <location>
        <begin position="180"/>
        <end position="197"/>
    </location>
</feature>
<feature type="compositionally biased region" description="Basic and acidic residues" evidence="1">
    <location>
        <begin position="218"/>
        <end position="233"/>
    </location>
</feature>
<reference evidence="2" key="1">
    <citation type="submission" date="2020-03" db="EMBL/GenBank/DDBJ databases">
        <authorList>
            <person name="Weist P."/>
        </authorList>
    </citation>
    <scope>NUCLEOTIDE SEQUENCE</scope>
</reference>
<evidence type="ECO:0000313" key="3">
    <source>
        <dbReference type="Proteomes" id="UP001153269"/>
    </source>
</evidence>
<sequence>MSTLNQDPSTVYYRIIQMSPEPSSSLLDDSPAASFNQASLSQVDQFPVSQHPDPDRSAPENQQNTALFSPAQAYSTPVPDTQDNSLHSSLAKSPVCGPMDLGYTPTSPSPGPVSPVQPEIRSSPVPDATMSPVQSDAGPGSREDWSGSSPQQDTETESNAAATEDISVVEKQEVEKKTEEEEIDSEAPEQEDVDEVKEEVGEVKEVEEMEEVEEVEEVVFHQIKERQEEKEPVETSQEEDDLEQFPPNTAVSSPLLPQPAASQPIPRLPHSVSPLLAQPSPSRAGPLRASPSSTALPPSCSPHTPCPPYLPLEDLPQKGQQTNQRGDGTGTAAEAGLENKIVSSQSQSQEPVAAATEPTKDEHQSLAEPFLKEEELTERPQPAPDRTAPEGCAGQQPMRGRPVAEDEEEDEEEEEERRRRGGRDR</sequence>
<evidence type="ECO:0000313" key="2">
    <source>
        <dbReference type="EMBL" id="CAB1432003.1"/>
    </source>
</evidence>
<keyword evidence="3" id="KW-1185">Reference proteome</keyword>
<feature type="compositionally biased region" description="Low complexity" evidence="1">
    <location>
        <begin position="22"/>
        <end position="34"/>
    </location>
</feature>
<feature type="compositionally biased region" description="Basic and acidic residues" evidence="1">
    <location>
        <begin position="168"/>
        <end position="179"/>
    </location>
</feature>
<feature type="compositionally biased region" description="Acidic residues" evidence="1">
    <location>
        <begin position="207"/>
        <end position="217"/>
    </location>
</feature>
<feature type="compositionally biased region" description="Acidic residues" evidence="1">
    <location>
        <begin position="405"/>
        <end position="415"/>
    </location>
</feature>
<evidence type="ECO:0000256" key="1">
    <source>
        <dbReference type="SAM" id="MobiDB-lite"/>
    </source>
</evidence>
<feature type="compositionally biased region" description="Polar residues" evidence="1">
    <location>
        <begin position="59"/>
        <end position="91"/>
    </location>
</feature>
<proteinExistence type="predicted"/>
<feature type="region of interest" description="Disordered" evidence="1">
    <location>
        <begin position="21"/>
        <end position="425"/>
    </location>
</feature>
<dbReference type="Proteomes" id="UP001153269">
    <property type="component" value="Unassembled WGS sequence"/>
</dbReference>
<dbReference type="AlphaFoldDB" id="A0A9N7YNF9"/>
<accession>A0A9N7YNF9</accession>
<comment type="caution">
    <text evidence="2">The sequence shown here is derived from an EMBL/GenBank/DDBJ whole genome shotgun (WGS) entry which is preliminary data.</text>
</comment>
<feature type="compositionally biased region" description="Polar residues" evidence="1">
    <location>
        <begin position="146"/>
        <end position="161"/>
    </location>
</feature>
<protein>
    <submittedName>
        <fullName evidence="2">Uncharacterized protein</fullName>
    </submittedName>
</protein>
<gene>
    <name evidence="2" type="ORF">PLEPLA_LOCUS20060</name>
</gene>
<feature type="compositionally biased region" description="Basic and acidic residues" evidence="1">
    <location>
        <begin position="358"/>
        <end position="378"/>
    </location>
</feature>